<feature type="region of interest" description="Disordered" evidence="1">
    <location>
        <begin position="249"/>
        <end position="381"/>
    </location>
</feature>
<dbReference type="AlphaFoldDB" id="A0A814LN40"/>
<feature type="compositionally biased region" description="Basic and acidic residues" evidence="1">
    <location>
        <begin position="282"/>
        <end position="296"/>
    </location>
</feature>
<dbReference type="Proteomes" id="UP000663879">
    <property type="component" value="Unassembled WGS sequence"/>
</dbReference>
<protein>
    <submittedName>
        <fullName evidence="2">Uncharacterized protein</fullName>
    </submittedName>
</protein>
<comment type="caution">
    <text evidence="2">The sequence shown here is derived from an EMBL/GenBank/DDBJ whole genome shotgun (WGS) entry which is preliminary data.</text>
</comment>
<feature type="compositionally biased region" description="Polar residues" evidence="1">
    <location>
        <begin position="268"/>
        <end position="281"/>
    </location>
</feature>
<evidence type="ECO:0000256" key="1">
    <source>
        <dbReference type="SAM" id="MobiDB-lite"/>
    </source>
</evidence>
<feature type="compositionally biased region" description="Polar residues" evidence="1">
    <location>
        <begin position="350"/>
        <end position="381"/>
    </location>
</feature>
<evidence type="ECO:0000313" key="3">
    <source>
        <dbReference type="Proteomes" id="UP000663879"/>
    </source>
</evidence>
<keyword evidence="3" id="KW-1185">Reference proteome</keyword>
<feature type="compositionally biased region" description="Low complexity" evidence="1">
    <location>
        <begin position="302"/>
        <end position="328"/>
    </location>
</feature>
<evidence type="ECO:0000313" key="2">
    <source>
        <dbReference type="EMBL" id="CAF1068081.1"/>
    </source>
</evidence>
<proteinExistence type="predicted"/>
<dbReference type="EMBL" id="CAJNOC010006023">
    <property type="protein sequence ID" value="CAF1068081.1"/>
    <property type="molecule type" value="Genomic_DNA"/>
</dbReference>
<accession>A0A814LN40</accession>
<organism evidence="2 3">
    <name type="scientific">Brachionus calyciflorus</name>
    <dbReference type="NCBI Taxonomy" id="104777"/>
    <lineage>
        <taxon>Eukaryota</taxon>
        <taxon>Metazoa</taxon>
        <taxon>Spiralia</taxon>
        <taxon>Gnathifera</taxon>
        <taxon>Rotifera</taxon>
        <taxon>Eurotatoria</taxon>
        <taxon>Monogononta</taxon>
        <taxon>Pseudotrocha</taxon>
        <taxon>Ploima</taxon>
        <taxon>Brachionidae</taxon>
        <taxon>Brachionus</taxon>
    </lineage>
</organism>
<reference evidence="2" key="1">
    <citation type="submission" date="2021-02" db="EMBL/GenBank/DDBJ databases">
        <authorList>
            <person name="Nowell W R."/>
        </authorList>
    </citation>
    <scope>NUCLEOTIDE SEQUENCE</scope>
    <source>
        <strain evidence="2">Ploen Becks lab</strain>
    </source>
</reference>
<sequence>MLCDLVNFNPSISECGNFDEEVLNVLFNLKLKAESEFNYDVDNPFVIKDTLQSKDQTSSSTIAQNKENNFSFNEDSVSIFKSFLKEQIDELRLDFENKVNRIKQEINGSVGTEMYLTSERLDIFSKKIKHLFNKKLRYENDLRILKLHSELNTVPEQLNFNKFPEPFLKHNDRFIQKYNTLISKFQNEIINLAFYKRNLNGFVDNIDEFVENIHIKEEDNLKIQFIDSDNKARRVILKPFVVISKNSKEQPYLNTPKRESVDKRKQNLQKSASNHNFNRSFDQNRPKNNDVREKIYSKNKRNFNFNQSSNSNRSSSKNRNENLNLNRNFNDKGNGFLNGNGNAHPRKRSNSTQRNRQDTSQFNNNIYKRNGFNNPKLTTSI</sequence>
<gene>
    <name evidence="2" type="ORF">OXX778_LOCUS19598</name>
</gene>
<name>A0A814LN40_9BILA</name>
<feature type="compositionally biased region" description="Basic and acidic residues" evidence="1">
    <location>
        <begin position="256"/>
        <end position="265"/>
    </location>
</feature>